<evidence type="ECO:0000256" key="1">
    <source>
        <dbReference type="SAM" id="MobiDB-lite"/>
    </source>
</evidence>
<keyword evidence="3" id="KW-1185">Reference proteome</keyword>
<dbReference type="AlphaFoldDB" id="A0AAN5CJF7"/>
<feature type="region of interest" description="Disordered" evidence="1">
    <location>
        <begin position="98"/>
        <end position="226"/>
    </location>
</feature>
<evidence type="ECO:0000313" key="2">
    <source>
        <dbReference type="EMBL" id="GMR45475.1"/>
    </source>
</evidence>
<name>A0AAN5CJF7_9BILA</name>
<protein>
    <submittedName>
        <fullName evidence="2">Uncharacterized protein</fullName>
    </submittedName>
</protein>
<feature type="compositionally biased region" description="Acidic residues" evidence="1">
    <location>
        <begin position="272"/>
        <end position="281"/>
    </location>
</feature>
<proteinExistence type="predicted"/>
<sequence length="331" mass="36772">MCVILVALTRLDTVSDFEALGVLDVDAQTGRTLLWARIEYRSTCEYVRTPLLKLLRHLDSSIGSTESLGGRRRQRRGMRGGVAGGLKGTHYAHLCLQPSQSEQPEQLAGSGGRSRGEILRSSGKGSRRGRVVVSRDENGRRLDLAPSEGQALGQDRRGNGGDDLSPDEFSQAEGDAECPLDGRERVRLHPLSSELHDDHLRDERDNPDDAEDRVAEQSSEDVPLSVDLPRVDLVAQRHHHESIEDDRVVSGGQMRGGIGRGQVEEGKLRTPEEEEEEDDELVDGVAGDVLHHRSRDQRLRPQIGLPLEQCFRGHFSGERERGQRVHDQIHP</sequence>
<feature type="compositionally biased region" description="Basic and acidic residues" evidence="1">
    <location>
        <begin position="194"/>
        <end position="204"/>
    </location>
</feature>
<evidence type="ECO:0000313" key="3">
    <source>
        <dbReference type="Proteomes" id="UP001328107"/>
    </source>
</evidence>
<dbReference type="EMBL" id="BTRK01000004">
    <property type="protein sequence ID" value="GMR45475.1"/>
    <property type="molecule type" value="Genomic_DNA"/>
</dbReference>
<feature type="compositionally biased region" description="Basic and acidic residues" evidence="1">
    <location>
        <begin position="262"/>
        <end position="271"/>
    </location>
</feature>
<dbReference type="Proteomes" id="UP001328107">
    <property type="component" value="Unassembled WGS sequence"/>
</dbReference>
<feature type="non-terminal residue" evidence="2">
    <location>
        <position position="331"/>
    </location>
</feature>
<comment type="caution">
    <text evidence="2">The sequence shown here is derived from an EMBL/GenBank/DDBJ whole genome shotgun (WGS) entry which is preliminary data.</text>
</comment>
<reference evidence="3" key="1">
    <citation type="submission" date="2022-10" db="EMBL/GenBank/DDBJ databases">
        <title>Genome assembly of Pristionchus species.</title>
        <authorList>
            <person name="Yoshida K."/>
            <person name="Sommer R.J."/>
        </authorList>
    </citation>
    <scope>NUCLEOTIDE SEQUENCE [LARGE SCALE GENOMIC DNA]</scope>
    <source>
        <strain evidence="3">RS5460</strain>
    </source>
</reference>
<accession>A0AAN5CJF7</accession>
<feature type="compositionally biased region" description="Basic and acidic residues" evidence="1">
    <location>
        <begin position="133"/>
        <end position="143"/>
    </location>
</feature>
<gene>
    <name evidence="2" type="ORF">PMAYCL1PPCAC_15670</name>
</gene>
<organism evidence="2 3">
    <name type="scientific">Pristionchus mayeri</name>
    <dbReference type="NCBI Taxonomy" id="1317129"/>
    <lineage>
        <taxon>Eukaryota</taxon>
        <taxon>Metazoa</taxon>
        <taxon>Ecdysozoa</taxon>
        <taxon>Nematoda</taxon>
        <taxon>Chromadorea</taxon>
        <taxon>Rhabditida</taxon>
        <taxon>Rhabditina</taxon>
        <taxon>Diplogasteromorpha</taxon>
        <taxon>Diplogasteroidea</taxon>
        <taxon>Neodiplogasteridae</taxon>
        <taxon>Pristionchus</taxon>
    </lineage>
</organism>
<feature type="region of interest" description="Disordered" evidence="1">
    <location>
        <begin position="239"/>
        <end position="281"/>
    </location>
</feature>